<reference evidence="2 3" key="1">
    <citation type="submission" date="2021-01" db="EMBL/GenBank/DDBJ databases">
        <title>Whole genome shotgun sequence of Microbispora corallina NBRC 16416.</title>
        <authorList>
            <person name="Komaki H."/>
            <person name="Tamura T."/>
        </authorList>
    </citation>
    <scope>NUCLEOTIDE SEQUENCE [LARGE SCALE GENOMIC DNA]</scope>
    <source>
        <strain evidence="2 3">NBRC 16416</strain>
    </source>
</reference>
<evidence type="ECO:0000256" key="1">
    <source>
        <dbReference type="SAM" id="MobiDB-lite"/>
    </source>
</evidence>
<feature type="region of interest" description="Disordered" evidence="1">
    <location>
        <begin position="1"/>
        <end position="35"/>
    </location>
</feature>
<evidence type="ECO:0008006" key="4">
    <source>
        <dbReference type="Google" id="ProtNLM"/>
    </source>
</evidence>
<feature type="compositionally biased region" description="Basic residues" evidence="1">
    <location>
        <begin position="16"/>
        <end position="30"/>
    </location>
</feature>
<name>A0ABQ4FYW8_9ACTN</name>
<dbReference type="EMBL" id="BOOC01000011">
    <property type="protein sequence ID" value="GIH40018.1"/>
    <property type="molecule type" value="Genomic_DNA"/>
</dbReference>
<dbReference type="Gene3D" id="1.25.40.10">
    <property type="entry name" value="Tetratricopeptide repeat domain"/>
    <property type="match status" value="2"/>
</dbReference>
<accession>A0ABQ4FYW8</accession>
<dbReference type="Proteomes" id="UP000603904">
    <property type="component" value="Unassembled WGS sequence"/>
</dbReference>
<proteinExistence type="predicted"/>
<dbReference type="InterPro" id="IPR027417">
    <property type="entry name" value="P-loop_NTPase"/>
</dbReference>
<gene>
    <name evidence="2" type="ORF">Mco01_30180</name>
</gene>
<keyword evidence="3" id="KW-1185">Reference proteome</keyword>
<organism evidence="2 3">
    <name type="scientific">Microbispora corallina</name>
    <dbReference type="NCBI Taxonomy" id="83302"/>
    <lineage>
        <taxon>Bacteria</taxon>
        <taxon>Bacillati</taxon>
        <taxon>Actinomycetota</taxon>
        <taxon>Actinomycetes</taxon>
        <taxon>Streptosporangiales</taxon>
        <taxon>Streptosporangiaceae</taxon>
        <taxon>Microbispora</taxon>
    </lineage>
</organism>
<evidence type="ECO:0000313" key="2">
    <source>
        <dbReference type="EMBL" id="GIH40018.1"/>
    </source>
</evidence>
<dbReference type="InterPro" id="IPR011990">
    <property type="entry name" value="TPR-like_helical_dom_sf"/>
</dbReference>
<dbReference type="SUPFAM" id="SSF48452">
    <property type="entry name" value="TPR-like"/>
    <property type="match status" value="2"/>
</dbReference>
<sequence>MGAEQHRPRPQQALRRPGRQRHHPRRHRRPGSVNEPLFQQTVQAEAGFAYGVIGADLHVFQDAGPVYTLLERAGPPAADAAWLLEQPSRLLDARYEVVAFGGREAELADLTSWLEGPQLAARWVHGPGGQGKTRLVSAFADLAAERGWKVVTAVHRAVPSPGSQDLLPGAAPGLLLIVDYADRWPLSHLSWLFANALLHAPRTARVLLVARSVRSWPALRAVLTEHGARTGDLPLGPLPRTAIDRERVFAAARDCFCERYGLAVPDEVAPPRLDGPGFELVLTLHMAALVAVDARARGVSPPGDPSEFSAYLLDRERRHWTELHGNQAMSTPPQVMARTVFTAVLTGAQSYEAATGVLGGLGLPGHPHELIDDHAVCYPPAEPDRVLEPLYPDRLAEDLLALALPGHAASGGADPWTPGATAGLLAHDGDPPAYAGRAITFLASSATRWPHVGKSLADALSADPALALAGGGAALTALAEVPGLDPAVLDAVERLFPERRNIDLDAGIAAVTERVVAHRLATGVDPAMRAELHATLARRLLVVDRTQDAVTHEERAVEGYRALVEEDPARFTGPLAINLNNLANLLLGTDRNEEAMSAVEEAVDLLRGLDDPFNLAMALGNRAILAFQLDRNDEAIESAQEAVQNHRLAVAADPDDLDLQGGLAMALGNLAYLRMTLKRGEEQTIEASQEAVTLSRWLAEADPDAFGHRVAAMLGTHAAQLFTVGRHDDGVRAAIEAVALARETVVRHPIRSFQSALARNVVSLMGMYQRLERWEEALAIGQEHLVAVRDFGGPLLTNVLAGMTTTLTALGRQEEALPYARETVERLRATVTEADPSDPNAEAAARLELAQMLNQFVTLLVALRRRKEAVAAAGERVALYERLVQDVGVLRAVIDLHLAREQLASVQGKRRRAAAEAREAARLQEQIDNMFPNLFANLLGLGQDEPRRRAMDLRTKVGLVAAPALGAVAFVLSLTAGRGSLEATLSGVAVAVLFWLARLRPRG</sequence>
<dbReference type="SUPFAM" id="SSF52540">
    <property type="entry name" value="P-loop containing nucleoside triphosphate hydrolases"/>
    <property type="match status" value="1"/>
</dbReference>
<evidence type="ECO:0000313" key="3">
    <source>
        <dbReference type="Proteomes" id="UP000603904"/>
    </source>
</evidence>
<protein>
    <recommendedName>
        <fullName evidence="4">Tetratricopeptide repeat protein</fullName>
    </recommendedName>
</protein>
<comment type="caution">
    <text evidence="2">The sequence shown here is derived from an EMBL/GenBank/DDBJ whole genome shotgun (WGS) entry which is preliminary data.</text>
</comment>